<reference evidence="8" key="1">
    <citation type="journal article" date="2019" name="Int. J. Syst. Evol. Microbiol.">
        <title>The Global Catalogue of Microorganisms (GCM) 10K type strain sequencing project: providing services to taxonomists for standard genome sequencing and annotation.</title>
        <authorList>
            <consortium name="The Broad Institute Genomics Platform"/>
            <consortium name="The Broad Institute Genome Sequencing Center for Infectious Disease"/>
            <person name="Wu L."/>
            <person name="Ma J."/>
        </authorList>
    </citation>
    <scope>NUCLEOTIDE SEQUENCE [LARGE SCALE GENOMIC DNA]</scope>
    <source>
        <strain evidence="8">KACC 12649</strain>
    </source>
</reference>
<dbReference type="PANTHER" id="PTHR10434:SF64">
    <property type="entry name" value="1-ACYL-SN-GLYCEROL-3-PHOSPHATE ACYLTRANSFERASE-RELATED"/>
    <property type="match status" value="1"/>
</dbReference>
<evidence type="ECO:0000259" key="6">
    <source>
        <dbReference type="SMART" id="SM00563"/>
    </source>
</evidence>
<dbReference type="InterPro" id="IPR002123">
    <property type="entry name" value="Plipid/glycerol_acylTrfase"/>
</dbReference>
<evidence type="ECO:0000256" key="5">
    <source>
        <dbReference type="ARBA" id="ARBA00023315"/>
    </source>
</evidence>
<evidence type="ECO:0000256" key="3">
    <source>
        <dbReference type="ARBA" id="ARBA00022679"/>
    </source>
</evidence>
<protein>
    <submittedName>
        <fullName evidence="7">Lysophospholipid acyltransferase family protein</fullName>
    </submittedName>
</protein>
<keyword evidence="4" id="KW-0443">Lipid metabolism</keyword>
<dbReference type="Pfam" id="PF01553">
    <property type="entry name" value="Acyltransferase"/>
    <property type="match status" value="1"/>
</dbReference>
<gene>
    <name evidence="7" type="ORF">ACFPN5_15650</name>
</gene>
<dbReference type="CDD" id="cd07989">
    <property type="entry name" value="LPLAT_AGPAT-like"/>
    <property type="match status" value="1"/>
</dbReference>
<accession>A0ABW0L8E6</accession>
<dbReference type="SMART" id="SM00563">
    <property type="entry name" value="PlsC"/>
    <property type="match status" value="1"/>
</dbReference>
<comment type="caution">
    <text evidence="7">The sequence shown here is derived from an EMBL/GenBank/DDBJ whole genome shotgun (WGS) entry which is preliminary data.</text>
</comment>
<evidence type="ECO:0000256" key="2">
    <source>
        <dbReference type="ARBA" id="ARBA00022516"/>
    </source>
</evidence>
<proteinExistence type="predicted"/>
<evidence type="ECO:0000256" key="1">
    <source>
        <dbReference type="ARBA" id="ARBA00005189"/>
    </source>
</evidence>
<keyword evidence="2" id="KW-0444">Lipid biosynthesis</keyword>
<dbReference type="PANTHER" id="PTHR10434">
    <property type="entry name" value="1-ACYL-SN-GLYCEROL-3-PHOSPHATE ACYLTRANSFERASE"/>
    <property type="match status" value="1"/>
</dbReference>
<keyword evidence="8" id="KW-1185">Reference proteome</keyword>
<name>A0ABW0L8E6_9BURK</name>
<dbReference type="EMBL" id="JBHSMU010000015">
    <property type="protein sequence ID" value="MFC5461247.1"/>
    <property type="molecule type" value="Genomic_DNA"/>
</dbReference>
<sequence>MTRLRLAWRLARVTVHLLAGLATCALVFPWAGRPLRDAATRRWSRRLLAICNVRVESAPGAPPLEHAVFVSNHISWLDIFVINSLYPCRFVAKAEIRSWPVLGWLARAAGTVFIARGNRRELRHIFKGLVSVLQEGERIAFFPEGTVARQGEVLPFHANLFEAAIDARVAVQPCALAYLDAQGAWHAGVDYVGDITFAGSIVKILTGPQVEARLACLAPLEGSGAHRRELAQAAHDAIGSALAPAARSIDAAPVAAAAIGQ</sequence>
<dbReference type="Proteomes" id="UP001596050">
    <property type="component" value="Unassembled WGS sequence"/>
</dbReference>
<organism evidence="7 8">
    <name type="scientific">Massilia niabensis</name>
    <dbReference type="NCBI Taxonomy" id="544910"/>
    <lineage>
        <taxon>Bacteria</taxon>
        <taxon>Pseudomonadati</taxon>
        <taxon>Pseudomonadota</taxon>
        <taxon>Betaproteobacteria</taxon>
        <taxon>Burkholderiales</taxon>
        <taxon>Oxalobacteraceae</taxon>
        <taxon>Telluria group</taxon>
        <taxon>Massilia</taxon>
    </lineage>
</organism>
<evidence type="ECO:0000313" key="8">
    <source>
        <dbReference type="Proteomes" id="UP001596050"/>
    </source>
</evidence>
<comment type="pathway">
    <text evidence="1">Lipid metabolism.</text>
</comment>
<dbReference type="RefSeq" id="WP_379784686.1">
    <property type="nucleotide sequence ID" value="NZ_JBHSMU010000015.1"/>
</dbReference>
<evidence type="ECO:0000256" key="4">
    <source>
        <dbReference type="ARBA" id="ARBA00023098"/>
    </source>
</evidence>
<keyword evidence="3" id="KW-0808">Transferase</keyword>
<keyword evidence="5 7" id="KW-0012">Acyltransferase</keyword>
<feature type="domain" description="Phospholipid/glycerol acyltransferase" evidence="6">
    <location>
        <begin position="67"/>
        <end position="179"/>
    </location>
</feature>
<evidence type="ECO:0000313" key="7">
    <source>
        <dbReference type="EMBL" id="MFC5461247.1"/>
    </source>
</evidence>
<dbReference type="SUPFAM" id="SSF69593">
    <property type="entry name" value="Glycerol-3-phosphate (1)-acyltransferase"/>
    <property type="match status" value="1"/>
</dbReference>
<dbReference type="GO" id="GO:0016746">
    <property type="term" value="F:acyltransferase activity"/>
    <property type="evidence" value="ECO:0007669"/>
    <property type="project" value="UniProtKB-KW"/>
</dbReference>